<organism evidence="3 4">
    <name type="scientific">Thermoproteota archaeon</name>
    <dbReference type="NCBI Taxonomy" id="2056631"/>
    <lineage>
        <taxon>Archaea</taxon>
        <taxon>Thermoproteota</taxon>
    </lineage>
</organism>
<protein>
    <recommendedName>
        <fullName evidence="2">Bacterial type II secretion system protein E domain-containing protein</fullName>
    </recommendedName>
</protein>
<dbReference type="AlphaFoldDB" id="A0A523BF82"/>
<dbReference type="InterPro" id="IPR027417">
    <property type="entry name" value="P-loop_NTPase"/>
</dbReference>
<evidence type="ECO:0000256" key="1">
    <source>
        <dbReference type="ARBA" id="ARBA00006611"/>
    </source>
</evidence>
<dbReference type="Gene3D" id="3.40.50.300">
    <property type="entry name" value="P-loop containing nucleotide triphosphate hydrolases"/>
    <property type="match status" value="1"/>
</dbReference>
<dbReference type="PANTHER" id="PTHR30486:SF6">
    <property type="entry name" value="TYPE IV PILUS RETRACTATION ATPASE PILT"/>
    <property type="match status" value="1"/>
</dbReference>
<evidence type="ECO:0000313" key="4">
    <source>
        <dbReference type="Proteomes" id="UP000315399"/>
    </source>
</evidence>
<comment type="similarity">
    <text evidence="1">Belongs to the GSP E family.</text>
</comment>
<dbReference type="InterPro" id="IPR001482">
    <property type="entry name" value="T2SS/T4SS_dom"/>
</dbReference>
<sequence length="568" mass="64696">MKVKSYQTPYKSLSMETFEMVFRDPPPEHYSVIIRGKESWLFRHDQIAIILNCIGFVKDLIQNRALPNCTTIKKILSSLGSSLPSLIMALGETEGRKCRRLWSSCNICRHISSSILPQHLRKVCGIRGMLRALAPQRLPNIDFIFDSPAYRLFPFFVYMLSENDTTTYSPVLEGIDVADSIRLDMAVKQIRNYERTHLEDAALNLEDIIEYRRRLASDVCGVDKTLSTYAAYLSVGLARIYPLLVDDAISDFYFDREETFAYIDHRDYGRCLTTVFLDRDSMRRLLTFTRIAADRALDRASPSIRATIKTREFHIRVSADIPPLSIEGTSISVRKFFKKPLRLNDLVSNGTITREAANYCVERIKERKNFTIYGESGSGKTTLAVALDLLTPRAWRKVSVETEIVENVQQLSLGSHQVRLLVESSSEEERARRTAVLNSLLQKSPDYLFFGEVLSKEDSVALFQLLSAGLKCIHTIHAYSAESLLLRWAYQHQVPVQLLGELDILIHMQKFVKGRRLFRRVARISEIVSAPQDLPKIVDVFVWDDASGRLVPAIKMIGGGRCCDEKIP</sequence>
<dbReference type="Proteomes" id="UP000315399">
    <property type="component" value="Unassembled WGS sequence"/>
</dbReference>
<name>A0A523BF82_9CREN</name>
<dbReference type="InterPro" id="IPR050921">
    <property type="entry name" value="T4SS_GSP_E_ATPase"/>
</dbReference>
<evidence type="ECO:0000313" key="3">
    <source>
        <dbReference type="EMBL" id="TDA39609.1"/>
    </source>
</evidence>
<feature type="domain" description="Bacterial type II secretion system protein E" evidence="2">
    <location>
        <begin position="248"/>
        <end position="489"/>
    </location>
</feature>
<dbReference type="GO" id="GO:0016887">
    <property type="term" value="F:ATP hydrolysis activity"/>
    <property type="evidence" value="ECO:0007669"/>
    <property type="project" value="InterPro"/>
</dbReference>
<gene>
    <name evidence="3" type="ORF">DSO08_01715</name>
</gene>
<comment type="caution">
    <text evidence="3">The sequence shown here is derived from an EMBL/GenBank/DDBJ whole genome shotgun (WGS) entry which is preliminary data.</text>
</comment>
<dbReference type="EMBL" id="QNVH01000009">
    <property type="protein sequence ID" value="TDA39609.1"/>
    <property type="molecule type" value="Genomic_DNA"/>
</dbReference>
<dbReference type="Pfam" id="PF00437">
    <property type="entry name" value="T2SSE"/>
    <property type="match status" value="1"/>
</dbReference>
<accession>A0A523BF82</accession>
<dbReference type="PANTHER" id="PTHR30486">
    <property type="entry name" value="TWITCHING MOTILITY PROTEIN PILT"/>
    <property type="match status" value="1"/>
</dbReference>
<dbReference type="SUPFAM" id="SSF52540">
    <property type="entry name" value="P-loop containing nucleoside triphosphate hydrolases"/>
    <property type="match status" value="1"/>
</dbReference>
<proteinExistence type="inferred from homology"/>
<dbReference type="Gene3D" id="3.30.450.380">
    <property type="match status" value="1"/>
</dbReference>
<reference evidence="3 4" key="1">
    <citation type="journal article" date="2019" name="Nat. Microbiol.">
        <title>Expanding anaerobic alkane metabolism in the domain of Archaea.</title>
        <authorList>
            <person name="Wang Y."/>
            <person name="Wegener G."/>
            <person name="Hou J."/>
            <person name="Wang F."/>
            <person name="Xiao X."/>
        </authorList>
    </citation>
    <scope>NUCLEOTIDE SEQUENCE [LARGE SCALE GENOMIC DNA]</scope>
    <source>
        <strain evidence="3">WYZ-LMO10</strain>
    </source>
</reference>
<evidence type="ECO:0000259" key="2">
    <source>
        <dbReference type="Pfam" id="PF00437"/>
    </source>
</evidence>